<evidence type="ECO:0000313" key="1">
    <source>
        <dbReference type="EMBL" id="MBX68914.1"/>
    </source>
</evidence>
<protein>
    <submittedName>
        <fullName evidence="1">Uncharacterized protein</fullName>
    </submittedName>
</protein>
<accession>A0A2P2QPW6</accession>
<dbReference type="AlphaFoldDB" id="A0A2P2QPW6"/>
<proteinExistence type="predicted"/>
<organism evidence="1">
    <name type="scientific">Rhizophora mucronata</name>
    <name type="common">Asiatic mangrove</name>
    <dbReference type="NCBI Taxonomy" id="61149"/>
    <lineage>
        <taxon>Eukaryota</taxon>
        <taxon>Viridiplantae</taxon>
        <taxon>Streptophyta</taxon>
        <taxon>Embryophyta</taxon>
        <taxon>Tracheophyta</taxon>
        <taxon>Spermatophyta</taxon>
        <taxon>Magnoliopsida</taxon>
        <taxon>eudicotyledons</taxon>
        <taxon>Gunneridae</taxon>
        <taxon>Pentapetalae</taxon>
        <taxon>rosids</taxon>
        <taxon>fabids</taxon>
        <taxon>Malpighiales</taxon>
        <taxon>Rhizophoraceae</taxon>
        <taxon>Rhizophora</taxon>
    </lineage>
</organism>
<reference evidence="1" key="1">
    <citation type="submission" date="2018-02" db="EMBL/GenBank/DDBJ databases">
        <title>Rhizophora mucronata_Transcriptome.</title>
        <authorList>
            <person name="Meera S.P."/>
            <person name="Sreeshan A."/>
            <person name="Augustine A."/>
        </authorList>
    </citation>
    <scope>NUCLEOTIDE SEQUENCE</scope>
    <source>
        <tissue evidence="1">Leaf</tissue>
    </source>
</reference>
<dbReference type="EMBL" id="GGEC01088430">
    <property type="protein sequence ID" value="MBX68914.1"/>
    <property type="molecule type" value="Transcribed_RNA"/>
</dbReference>
<sequence length="20" mass="2362">MKAPCNTHIRFMQCQECASY</sequence>
<name>A0A2P2QPW6_RHIMU</name>